<protein>
    <submittedName>
        <fullName evidence="3">Uncharacterized protein</fullName>
    </submittedName>
</protein>
<organism evidence="3">
    <name type="scientific">Phaeodactylum tricornutum</name>
    <name type="common">Diatom</name>
    <dbReference type="NCBI Taxonomy" id="2850"/>
    <lineage>
        <taxon>Eukaryota</taxon>
        <taxon>Sar</taxon>
        <taxon>Stramenopiles</taxon>
        <taxon>Ochrophyta</taxon>
        <taxon>Bacillariophyta</taxon>
        <taxon>Bacillariophyceae</taxon>
        <taxon>Bacillariophycidae</taxon>
        <taxon>Naviculales</taxon>
        <taxon>Phaeodactylaceae</taxon>
        <taxon>Phaeodactylum</taxon>
    </lineage>
</organism>
<feature type="compositionally biased region" description="Basic and acidic residues" evidence="1">
    <location>
        <begin position="1091"/>
        <end position="1112"/>
    </location>
</feature>
<feature type="signal peptide" evidence="2">
    <location>
        <begin position="1"/>
        <end position="19"/>
    </location>
</feature>
<keyword evidence="2" id="KW-0732">Signal</keyword>
<feature type="region of interest" description="Disordered" evidence="1">
    <location>
        <begin position="1078"/>
        <end position="1112"/>
    </location>
</feature>
<dbReference type="AlphaFoldDB" id="A0A8J9X4S6"/>
<evidence type="ECO:0000256" key="1">
    <source>
        <dbReference type="SAM" id="MobiDB-lite"/>
    </source>
</evidence>
<name>A0A8J9X4S6_PHATR</name>
<accession>A0A8J9X4S6</accession>
<evidence type="ECO:0000256" key="2">
    <source>
        <dbReference type="SAM" id="SignalP"/>
    </source>
</evidence>
<dbReference type="Proteomes" id="UP000836788">
    <property type="component" value="Chromosome 3"/>
</dbReference>
<feature type="region of interest" description="Disordered" evidence="1">
    <location>
        <begin position="440"/>
        <end position="464"/>
    </location>
</feature>
<gene>
    <name evidence="3" type="ORF">PTTT1_LOCUS36758</name>
</gene>
<sequence length="1112" mass="125262">MKLPVLPLLTITVCPFTLSLVIRNKCRQRGPIDVWKSPPPNSPLDPSPWRKVLPVSFRIIPNTSTARLASTSSDPVSTNASRVVFQKVVRPCRGMPDHVFLGYLVEYLQDTYELPDGLPMVYREESNTITEALNGDERTDDNRLLIWDSSLSPDALATSMSVEVVGIFTDETDSPSLSRSIPNMAMVVVKKALTSDRAMKALPPMLQNLFADSEKRILKSLERGLDDFMSGKIQSDGKRQQIGQTKQSRNDARSSMLTELLEAEEPLSSMNQSSKPNTFIEADIESASATTSNVPISLAEKRKAALESMNPVELKNNTKSASKPAESVKELDYAVQAARKAVSKRNNEDFAVEAARKIAKARIQPEKGLDQISAFTSGRESSRILEMPAGDEKVTDPESIDLKAIRPPSLDPQATEFRKLMMTISTPQDFQKQQRIAEKAPVKQNSSIEGEAQEISTHVTGKRRLNLTTRNETKPDMSLPILDPLTNETFKDEIFQTANNALTELAEAGGEMTPEELLEDVLKFGDEKDREQRVGDGFVSGAFEKAKELLREQRDRRQRRLKEEIATRVTDDYKPLASDIREPRGVQFQEFDDQEELRRMFAAGEQIADGRIVMASRADSVEFTDEGTTQEDIDTLIASERTISSHARILDEELAELELRINASPGEEFDGPRKNPFFDVLSGPEVYNPNVDPETVNWPGAKPGSKHVRLPQELDEAVKQASFAADILMKIQDQYTDSPPDVSRDISYNIGGRELSQKQVDELRRLVLEAIEIGIIEDPLALLAERSRLQMVLDELWNQPTERLRDVASNFKDLLLSNNFVPLIKERLNNMANLDLDALRRDDNSLEKDHSKEREILGQLVVYAQLLLKEARAVGAELEAQQLEVIRSICKVAMDPSHQSEKEASMALTDAVRDMRPLLDDSFVAYLKYAVAEEEARLARSGMLDDPEHNQWLFVLKIVQQGVYSEISRGINRYIEHIWYVLRMETPLERRMLLQKLIDALPTLDVRPFVQVVDNIVGSLGDSTRGEFNAVSELGEMTNKLLQLHRDIKELLPADRVALMSRDADEWAAKQKSRLLEQRRATKQRLTASRQTEHLDGEIESLGRRGEMERIE</sequence>
<feature type="region of interest" description="Disordered" evidence="1">
    <location>
        <begin position="229"/>
        <end position="254"/>
    </location>
</feature>
<feature type="compositionally biased region" description="Polar residues" evidence="1">
    <location>
        <begin position="443"/>
        <end position="459"/>
    </location>
</feature>
<feature type="compositionally biased region" description="Polar residues" evidence="1">
    <location>
        <begin position="241"/>
        <end position="254"/>
    </location>
</feature>
<reference evidence="3" key="1">
    <citation type="submission" date="2022-02" db="EMBL/GenBank/DDBJ databases">
        <authorList>
            <person name="Giguere J D."/>
        </authorList>
    </citation>
    <scope>NUCLEOTIDE SEQUENCE</scope>
    <source>
        <strain evidence="3">CCAP 1055/1</strain>
    </source>
</reference>
<evidence type="ECO:0000313" key="3">
    <source>
        <dbReference type="EMBL" id="CAG9287846.1"/>
    </source>
</evidence>
<feature type="chain" id="PRO_5035432523" evidence="2">
    <location>
        <begin position="20"/>
        <end position="1112"/>
    </location>
</feature>
<proteinExistence type="predicted"/>
<dbReference type="EMBL" id="OU594944">
    <property type="protein sequence ID" value="CAG9287846.1"/>
    <property type="molecule type" value="Genomic_DNA"/>
</dbReference>